<gene>
    <name evidence="4" type="ORF">I573_01269</name>
</gene>
<dbReference type="RefSeq" id="WP_016185859.1">
    <property type="nucleotide sequence ID" value="NZ_ASWO01000005.1"/>
</dbReference>
<dbReference type="OrthoDB" id="9770408at2"/>
<feature type="domain" description="DUF1980" evidence="2">
    <location>
        <begin position="2"/>
        <end position="113"/>
    </location>
</feature>
<evidence type="ECO:0000259" key="3">
    <source>
        <dbReference type="Pfam" id="PF21537"/>
    </source>
</evidence>
<accession>S0NPX7</accession>
<dbReference type="NCBIfam" id="TIGR03943">
    <property type="entry name" value="TIGR03943 family putative permease subunit"/>
    <property type="match status" value="1"/>
</dbReference>
<evidence type="ECO:0000259" key="2">
    <source>
        <dbReference type="Pfam" id="PF09323"/>
    </source>
</evidence>
<proteinExistence type="predicted"/>
<sequence length="278" mass="32427">MIRSLILIGYSQMMMYLQLTGKLDQFINIHYQYLAVISMVLSLLLGLIQLYFWVREDPKQNKSHAHHHEDHDHTMSRSQKLVAYVLLVLPMIVGLLFPTVSLDATIVQAKGFQFPVSKESVGDPEMNTQYLQPNTSIYYNKEDYQKQMDGLRKKYIKDGKLTVTEENYLEVMELIYNYPSEFINRPIHYEGFLFKAPKNQGDFLFRFGIIHCVADSGVFGLRVFLPDGTTATDNEWFSVDGVIESDYYEPFQRDLPTVKVEKIKKIDAPKNEYVYRTF</sequence>
<feature type="transmembrane region" description="Helical" evidence="1">
    <location>
        <begin position="31"/>
        <end position="54"/>
    </location>
</feature>
<dbReference type="Pfam" id="PF21537">
    <property type="entry name" value="DUF1980_C"/>
    <property type="match status" value="1"/>
</dbReference>
<dbReference type="InterPro" id="IPR048493">
    <property type="entry name" value="DUF1980_N"/>
</dbReference>
<evidence type="ECO:0000313" key="4">
    <source>
        <dbReference type="EMBL" id="EOT83547.1"/>
    </source>
</evidence>
<name>S0NPX7_9ENTE</name>
<dbReference type="eggNOG" id="COG3689">
    <property type="taxonomic scope" value="Bacteria"/>
</dbReference>
<dbReference type="Proteomes" id="UP000015961">
    <property type="component" value="Unassembled WGS sequence"/>
</dbReference>
<dbReference type="PATRIC" id="fig|1140003.3.peg.1364"/>
<dbReference type="STRING" id="1140003.OMY_01411"/>
<keyword evidence="5" id="KW-1185">Reference proteome</keyword>
<reference evidence="4 5" key="1">
    <citation type="submission" date="2013-03" db="EMBL/GenBank/DDBJ databases">
        <title>The Genome Sequence of Enterococcus sulfureus ATCC_49903 (PacBio/Illumina hybrid assembly).</title>
        <authorList>
            <consortium name="The Broad Institute Genomics Platform"/>
            <consortium name="The Broad Institute Genome Sequencing Center for Infectious Disease"/>
            <person name="Earl A."/>
            <person name="Russ C."/>
            <person name="Gilmore M."/>
            <person name="Surin D."/>
            <person name="Walker B."/>
            <person name="Young S."/>
            <person name="Zeng Q."/>
            <person name="Gargeya S."/>
            <person name="Fitzgerald M."/>
            <person name="Haas B."/>
            <person name="Abouelleil A."/>
            <person name="Allen A.W."/>
            <person name="Alvarado L."/>
            <person name="Arachchi H.M."/>
            <person name="Berlin A.M."/>
            <person name="Chapman S.B."/>
            <person name="Gainer-Dewar J."/>
            <person name="Goldberg J."/>
            <person name="Griggs A."/>
            <person name="Gujja S."/>
            <person name="Hansen M."/>
            <person name="Howarth C."/>
            <person name="Imamovic A."/>
            <person name="Ireland A."/>
            <person name="Larimer J."/>
            <person name="McCowan C."/>
            <person name="Murphy C."/>
            <person name="Pearson M."/>
            <person name="Poon T.W."/>
            <person name="Priest M."/>
            <person name="Roberts A."/>
            <person name="Saif S."/>
            <person name="Shea T."/>
            <person name="Sisk P."/>
            <person name="Sykes S."/>
            <person name="Wortman J."/>
            <person name="Nusbaum C."/>
            <person name="Birren B."/>
        </authorList>
    </citation>
    <scope>NUCLEOTIDE SEQUENCE [LARGE SCALE GENOMIC DNA]</scope>
    <source>
        <strain evidence="4 5">ATCC 49903</strain>
    </source>
</reference>
<keyword evidence="1" id="KW-1133">Transmembrane helix</keyword>
<feature type="domain" description="DUF1980" evidence="3">
    <location>
        <begin position="138"/>
        <end position="276"/>
    </location>
</feature>
<evidence type="ECO:0000313" key="5">
    <source>
        <dbReference type="Proteomes" id="UP000015961"/>
    </source>
</evidence>
<dbReference type="EMBL" id="ASWO01000005">
    <property type="protein sequence ID" value="EOT83547.1"/>
    <property type="molecule type" value="Genomic_DNA"/>
</dbReference>
<dbReference type="AlphaFoldDB" id="S0NPX7"/>
<dbReference type="InterPro" id="IPR048447">
    <property type="entry name" value="DUF1980_C"/>
</dbReference>
<keyword evidence="1" id="KW-0812">Transmembrane</keyword>
<dbReference type="InterPro" id="IPR015402">
    <property type="entry name" value="DUF1980"/>
</dbReference>
<dbReference type="InterPro" id="IPR052955">
    <property type="entry name" value="UPF0703_membrane_permease"/>
</dbReference>
<dbReference type="PANTHER" id="PTHR40047:SF1">
    <property type="entry name" value="UPF0703 PROTEIN YCGQ"/>
    <property type="match status" value="1"/>
</dbReference>
<dbReference type="PANTHER" id="PTHR40047">
    <property type="entry name" value="UPF0703 PROTEIN YCGQ"/>
    <property type="match status" value="1"/>
</dbReference>
<keyword evidence="1" id="KW-0472">Membrane</keyword>
<organism evidence="4 5">
    <name type="scientific">Enterococcus sulfureus ATCC 49903</name>
    <dbReference type="NCBI Taxonomy" id="1140003"/>
    <lineage>
        <taxon>Bacteria</taxon>
        <taxon>Bacillati</taxon>
        <taxon>Bacillota</taxon>
        <taxon>Bacilli</taxon>
        <taxon>Lactobacillales</taxon>
        <taxon>Enterococcaceae</taxon>
        <taxon>Enterococcus</taxon>
    </lineage>
</organism>
<feature type="transmembrane region" description="Helical" evidence="1">
    <location>
        <begin position="81"/>
        <end position="100"/>
    </location>
</feature>
<evidence type="ECO:0000256" key="1">
    <source>
        <dbReference type="SAM" id="Phobius"/>
    </source>
</evidence>
<protein>
    <submittedName>
        <fullName evidence="4">Membrane protein</fullName>
    </submittedName>
</protein>
<comment type="caution">
    <text evidence="4">The sequence shown here is derived from an EMBL/GenBank/DDBJ whole genome shotgun (WGS) entry which is preliminary data.</text>
</comment>
<dbReference type="Pfam" id="PF09323">
    <property type="entry name" value="DUF1980"/>
    <property type="match status" value="1"/>
</dbReference>